<feature type="non-terminal residue" evidence="1">
    <location>
        <position position="95"/>
    </location>
</feature>
<evidence type="ECO:0000313" key="2">
    <source>
        <dbReference type="Proteomes" id="UP001341840"/>
    </source>
</evidence>
<proteinExistence type="predicted"/>
<keyword evidence="2" id="KW-1185">Reference proteome</keyword>
<gene>
    <name evidence="1" type="ORF">PIB30_114132</name>
</gene>
<sequence length="95" mass="10454">MAPDSDAKLLERLKLSLLEKQEDEKEDGFLFSQLTLSVVVPLAVRTTIELGVFDIIAKAGEGAKLSAKTSLIKLGPTTLKHQQCWIVFLGFLQVI</sequence>
<dbReference type="InterPro" id="IPR036390">
    <property type="entry name" value="WH_DNA-bd_sf"/>
</dbReference>
<dbReference type="SUPFAM" id="SSF46785">
    <property type="entry name" value="Winged helix' DNA-binding domain"/>
    <property type="match status" value="1"/>
</dbReference>
<comment type="caution">
    <text evidence="1">The sequence shown here is derived from an EMBL/GenBank/DDBJ whole genome shotgun (WGS) entry which is preliminary data.</text>
</comment>
<dbReference type="EMBL" id="JASCZI010161107">
    <property type="protein sequence ID" value="MED6179110.1"/>
    <property type="molecule type" value="Genomic_DNA"/>
</dbReference>
<accession>A0ABU6W1Z6</accession>
<protein>
    <submittedName>
        <fullName evidence="1">Uncharacterized protein</fullName>
    </submittedName>
</protein>
<dbReference type="InterPro" id="IPR036388">
    <property type="entry name" value="WH-like_DNA-bd_sf"/>
</dbReference>
<organism evidence="1 2">
    <name type="scientific">Stylosanthes scabra</name>
    <dbReference type="NCBI Taxonomy" id="79078"/>
    <lineage>
        <taxon>Eukaryota</taxon>
        <taxon>Viridiplantae</taxon>
        <taxon>Streptophyta</taxon>
        <taxon>Embryophyta</taxon>
        <taxon>Tracheophyta</taxon>
        <taxon>Spermatophyta</taxon>
        <taxon>Magnoliopsida</taxon>
        <taxon>eudicotyledons</taxon>
        <taxon>Gunneridae</taxon>
        <taxon>Pentapetalae</taxon>
        <taxon>rosids</taxon>
        <taxon>fabids</taxon>
        <taxon>Fabales</taxon>
        <taxon>Fabaceae</taxon>
        <taxon>Papilionoideae</taxon>
        <taxon>50 kb inversion clade</taxon>
        <taxon>dalbergioids sensu lato</taxon>
        <taxon>Dalbergieae</taxon>
        <taxon>Pterocarpus clade</taxon>
        <taxon>Stylosanthes</taxon>
    </lineage>
</organism>
<reference evidence="1 2" key="1">
    <citation type="journal article" date="2023" name="Plants (Basel)">
        <title>Bridging the Gap: Combining Genomics and Transcriptomics Approaches to Understand Stylosanthes scabra, an Orphan Legume from the Brazilian Caatinga.</title>
        <authorList>
            <person name="Ferreira-Neto J.R.C."/>
            <person name="da Silva M.D."/>
            <person name="Binneck E."/>
            <person name="de Melo N.F."/>
            <person name="da Silva R.H."/>
            <person name="de Melo A.L.T.M."/>
            <person name="Pandolfi V."/>
            <person name="Bustamante F.O."/>
            <person name="Brasileiro-Vidal A.C."/>
            <person name="Benko-Iseppon A.M."/>
        </authorList>
    </citation>
    <scope>NUCLEOTIDE SEQUENCE [LARGE SCALE GENOMIC DNA]</scope>
    <source>
        <tissue evidence="1">Leaves</tissue>
    </source>
</reference>
<name>A0ABU6W1Z6_9FABA</name>
<evidence type="ECO:0000313" key="1">
    <source>
        <dbReference type="EMBL" id="MED6179110.1"/>
    </source>
</evidence>
<dbReference type="Proteomes" id="UP001341840">
    <property type="component" value="Unassembled WGS sequence"/>
</dbReference>
<dbReference type="Gene3D" id="1.10.10.10">
    <property type="entry name" value="Winged helix-like DNA-binding domain superfamily/Winged helix DNA-binding domain"/>
    <property type="match status" value="1"/>
</dbReference>